<dbReference type="InterPro" id="IPR011004">
    <property type="entry name" value="Trimer_LpxA-like_sf"/>
</dbReference>
<comment type="pathway">
    <text evidence="1">Amino-acid biosynthesis; L-cysteine biosynthesis; L-cysteine from L-serine: step 1/2.</text>
</comment>
<dbReference type="GO" id="GO:0009001">
    <property type="term" value="F:serine O-acetyltransferase activity"/>
    <property type="evidence" value="ECO:0007669"/>
    <property type="project" value="UniProtKB-EC"/>
</dbReference>
<dbReference type="NCBIfam" id="TIGR01172">
    <property type="entry name" value="cysE"/>
    <property type="match status" value="1"/>
</dbReference>
<keyword evidence="5" id="KW-0808">Transferase</keyword>
<evidence type="ECO:0000256" key="5">
    <source>
        <dbReference type="ARBA" id="ARBA00022679"/>
    </source>
</evidence>
<dbReference type="Gene3D" id="2.160.10.10">
    <property type="entry name" value="Hexapeptide repeat proteins"/>
    <property type="match status" value="1"/>
</dbReference>
<dbReference type="EMBL" id="CM035410">
    <property type="protein sequence ID" value="KAH7436051.1"/>
    <property type="molecule type" value="Genomic_DNA"/>
</dbReference>
<evidence type="ECO:0000313" key="9">
    <source>
        <dbReference type="Proteomes" id="UP000825935"/>
    </source>
</evidence>
<sequence length="289" mass="31187">MVSGMGCVLNGHSEPSENAEHELWMTIQQEASDSLSRETLLSTYLDAFVLSHPSLEHVLAFTLGNKLASTTLDADDLYNLFLDVLKSSTEVRKGLYADLRAFKDRDPACNTYCHCLLHFKGFQACQVYRIGHYLWNQDRKSLSCVLQSRASEVFDVDIHPAAKIGNGIIFDHASGVVIGETAVVGNNVSIMHGVTLGGTGKEGGDRHPKIRDGVLIGAGASVIGNIIVGEGAKIAPGAVVLREVPPRTAAFGAPARLVGGWKNPTKLDDVPGETMDHVSYVLDWSDYVI</sequence>
<name>A0A8T2URQ2_CERRI</name>
<evidence type="ECO:0000256" key="1">
    <source>
        <dbReference type="ARBA" id="ARBA00004876"/>
    </source>
</evidence>
<gene>
    <name evidence="8" type="ORF">KP509_05G000100</name>
</gene>
<dbReference type="EMBL" id="CM035410">
    <property type="protein sequence ID" value="KAH7436052.1"/>
    <property type="molecule type" value="Genomic_DNA"/>
</dbReference>
<dbReference type="FunFam" id="2.160.10.10:FF:000002">
    <property type="entry name" value="Serine acetyltransferase"/>
    <property type="match status" value="1"/>
</dbReference>
<dbReference type="EC" id="2.3.1.30" evidence="3"/>
<comment type="caution">
    <text evidence="8">The sequence shown here is derived from an EMBL/GenBank/DDBJ whole genome shotgun (WGS) entry which is preliminary data.</text>
</comment>
<dbReference type="InterPro" id="IPR010493">
    <property type="entry name" value="Ser_AcTrfase_N"/>
</dbReference>
<dbReference type="InterPro" id="IPR042122">
    <property type="entry name" value="Ser_AcTrfase_N_sf"/>
</dbReference>
<dbReference type="OMA" id="QVCHEDD"/>
<dbReference type="Gene3D" id="1.10.3130.10">
    <property type="entry name" value="serine acetyltransferase, domain 1"/>
    <property type="match status" value="1"/>
</dbReference>
<feature type="domain" description="Serine acetyltransferase N-terminal" evidence="7">
    <location>
        <begin position="23"/>
        <end position="127"/>
    </location>
</feature>
<dbReference type="NCBIfam" id="NF041874">
    <property type="entry name" value="EPS_EpsC"/>
    <property type="match status" value="1"/>
</dbReference>
<dbReference type="InterPro" id="IPR053376">
    <property type="entry name" value="Serine_acetyltransferase"/>
</dbReference>
<comment type="similarity">
    <text evidence="2">Belongs to the transferase hexapeptide repeat family.</text>
</comment>
<evidence type="ECO:0000256" key="3">
    <source>
        <dbReference type="ARBA" id="ARBA00013266"/>
    </source>
</evidence>
<evidence type="ECO:0000256" key="4">
    <source>
        <dbReference type="ARBA" id="ARBA00022605"/>
    </source>
</evidence>
<dbReference type="GO" id="GO:0005737">
    <property type="term" value="C:cytoplasm"/>
    <property type="evidence" value="ECO:0007669"/>
    <property type="project" value="InterPro"/>
</dbReference>
<dbReference type="Pfam" id="PF00132">
    <property type="entry name" value="Hexapep"/>
    <property type="match status" value="1"/>
</dbReference>
<reference evidence="8" key="1">
    <citation type="submission" date="2021-08" db="EMBL/GenBank/DDBJ databases">
        <title>WGS assembly of Ceratopteris richardii.</title>
        <authorList>
            <person name="Marchant D.B."/>
            <person name="Chen G."/>
            <person name="Jenkins J."/>
            <person name="Shu S."/>
            <person name="Leebens-Mack J."/>
            <person name="Grimwood J."/>
            <person name="Schmutz J."/>
            <person name="Soltis P."/>
            <person name="Soltis D."/>
            <person name="Chen Z.-H."/>
        </authorList>
    </citation>
    <scope>NUCLEOTIDE SEQUENCE</scope>
    <source>
        <strain evidence="8">Whitten #5841</strain>
        <tissue evidence="8">Leaf</tissue>
    </source>
</reference>
<dbReference type="InterPro" id="IPR001451">
    <property type="entry name" value="Hexapep"/>
</dbReference>
<dbReference type="InterPro" id="IPR005881">
    <property type="entry name" value="Ser_O-AcTrfase"/>
</dbReference>
<dbReference type="Proteomes" id="UP000825935">
    <property type="component" value="Chromosome 5"/>
</dbReference>
<dbReference type="SUPFAM" id="SSF51161">
    <property type="entry name" value="Trimeric LpxA-like enzymes"/>
    <property type="match status" value="1"/>
</dbReference>
<keyword evidence="9" id="KW-1185">Reference proteome</keyword>
<evidence type="ECO:0000256" key="6">
    <source>
        <dbReference type="ARBA" id="ARBA00023315"/>
    </source>
</evidence>
<dbReference type="InterPro" id="IPR045304">
    <property type="entry name" value="LbH_SAT"/>
</dbReference>
<protein>
    <recommendedName>
        <fullName evidence="3">serine O-acetyltransferase</fullName>
        <ecNumber evidence="3">2.3.1.30</ecNumber>
    </recommendedName>
</protein>
<dbReference type="AlphaFoldDB" id="A0A8T2URQ2"/>
<dbReference type="SMART" id="SM00971">
    <property type="entry name" value="SATase_N"/>
    <property type="match status" value="1"/>
</dbReference>
<dbReference type="InterPro" id="IPR018357">
    <property type="entry name" value="Hexapep_transf_CS"/>
</dbReference>
<dbReference type="CDD" id="cd03354">
    <property type="entry name" value="LbH_SAT"/>
    <property type="match status" value="1"/>
</dbReference>
<evidence type="ECO:0000259" key="7">
    <source>
        <dbReference type="SMART" id="SM00971"/>
    </source>
</evidence>
<dbReference type="EMBL" id="CM035410">
    <property type="protein sequence ID" value="KAH7436053.1"/>
    <property type="molecule type" value="Genomic_DNA"/>
</dbReference>
<proteinExistence type="inferred from homology"/>
<dbReference type="EMBL" id="CM035410">
    <property type="protein sequence ID" value="KAH7436054.1"/>
    <property type="molecule type" value="Genomic_DNA"/>
</dbReference>
<evidence type="ECO:0000313" key="8">
    <source>
        <dbReference type="EMBL" id="KAH7436054.1"/>
    </source>
</evidence>
<accession>A0A8T2URQ2</accession>
<dbReference type="OrthoDB" id="25818at2759"/>
<organism evidence="8 9">
    <name type="scientific">Ceratopteris richardii</name>
    <name type="common">Triangle waterfern</name>
    <dbReference type="NCBI Taxonomy" id="49495"/>
    <lineage>
        <taxon>Eukaryota</taxon>
        <taxon>Viridiplantae</taxon>
        <taxon>Streptophyta</taxon>
        <taxon>Embryophyta</taxon>
        <taxon>Tracheophyta</taxon>
        <taxon>Polypodiopsida</taxon>
        <taxon>Polypodiidae</taxon>
        <taxon>Polypodiales</taxon>
        <taxon>Pteridineae</taxon>
        <taxon>Pteridaceae</taxon>
        <taxon>Parkerioideae</taxon>
        <taxon>Ceratopteris</taxon>
    </lineage>
</organism>
<dbReference type="Pfam" id="PF06426">
    <property type="entry name" value="SATase_N"/>
    <property type="match status" value="1"/>
</dbReference>
<keyword evidence="6" id="KW-0012">Acyltransferase</keyword>
<dbReference type="PANTHER" id="PTHR42811">
    <property type="entry name" value="SERINE ACETYLTRANSFERASE"/>
    <property type="match status" value="1"/>
</dbReference>
<keyword evidence="4" id="KW-0028">Amino-acid biosynthesis</keyword>
<dbReference type="PROSITE" id="PS00101">
    <property type="entry name" value="HEXAPEP_TRANSFERASES"/>
    <property type="match status" value="1"/>
</dbReference>
<evidence type="ECO:0000256" key="2">
    <source>
        <dbReference type="ARBA" id="ARBA00007274"/>
    </source>
</evidence>
<dbReference type="GO" id="GO:0006535">
    <property type="term" value="P:cysteine biosynthetic process from serine"/>
    <property type="evidence" value="ECO:0007669"/>
    <property type="project" value="InterPro"/>
</dbReference>